<evidence type="ECO:0000313" key="1">
    <source>
        <dbReference type="EMBL" id="TDH74387.1"/>
    </source>
</evidence>
<comment type="caution">
    <text evidence="1">The sequence shown here is derived from an EMBL/GenBank/DDBJ whole genome shotgun (WGS) entry which is preliminary data.</text>
</comment>
<gene>
    <name evidence="1" type="ORF">CCR75_005085</name>
</gene>
<name>A0A976IM47_BRELC</name>
<dbReference type="GeneID" id="94348839"/>
<evidence type="ECO:0000313" key="2">
    <source>
        <dbReference type="Proteomes" id="UP000294530"/>
    </source>
</evidence>
<sequence>MSSNALIVKSVGSITRAVPSERHACYHTVPCMMALYFRPFDIPPRFTASYCRSGASVVGQSIGYGFISVSKISAIVGDWRAASGSVKSSELARTSFFLPAISTCNSRSSSLTFGVVYFVWL</sequence>
<organism evidence="1 2">
    <name type="scientific">Bremia lactucae</name>
    <name type="common">Lettuce downy mildew</name>
    <dbReference type="NCBI Taxonomy" id="4779"/>
    <lineage>
        <taxon>Eukaryota</taxon>
        <taxon>Sar</taxon>
        <taxon>Stramenopiles</taxon>
        <taxon>Oomycota</taxon>
        <taxon>Peronosporomycetes</taxon>
        <taxon>Peronosporales</taxon>
        <taxon>Peronosporaceae</taxon>
        <taxon>Bremia</taxon>
    </lineage>
</organism>
<dbReference type="KEGG" id="blac:94348839"/>
<dbReference type="RefSeq" id="XP_067823885.1">
    <property type="nucleotide sequence ID" value="XM_067963168.1"/>
</dbReference>
<dbReference type="Proteomes" id="UP000294530">
    <property type="component" value="Unassembled WGS sequence"/>
</dbReference>
<dbReference type="AlphaFoldDB" id="A0A976IM47"/>
<proteinExistence type="predicted"/>
<dbReference type="EMBL" id="SHOA02000023">
    <property type="protein sequence ID" value="TDH74387.1"/>
    <property type="molecule type" value="Genomic_DNA"/>
</dbReference>
<reference evidence="1 2" key="1">
    <citation type="journal article" date="2021" name="Genome Biol.">
        <title>AFLAP: assembly-free linkage analysis pipeline using k-mers from genome sequencing data.</title>
        <authorList>
            <person name="Fletcher K."/>
            <person name="Zhang L."/>
            <person name="Gil J."/>
            <person name="Han R."/>
            <person name="Cavanaugh K."/>
            <person name="Michelmore R."/>
        </authorList>
    </citation>
    <scope>NUCLEOTIDE SEQUENCE [LARGE SCALE GENOMIC DNA]</scope>
    <source>
        <strain evidence="1 2">SF5</strain>
    </source>
</reference>
<protein>
    <submittedName>
        <fullName evidence="1">Uncharacterized protein</fullName>
    </submittedName>
</protein>
<accession>A0A976IM47</accession>
<keyword evidence="2" id="KW-1185">Reference proteome</keyword>